<dbReference type="Proteomes" id="UP001163828">
    <property type="component" value="Unassembled WGS sequence"/>
</dbReference>
<dbReference type="InterPro" id="IPR056473">
    <property type="entry name" value="HEAT_Utp10/HEAT1"/>
</dbReference>
<evidence type="ECO:0000313" key="13">
    <source>
        <dbReference type="Proteomes" id="UP001163828"/>
    </source>
</evidence>
<evidence type="ECO:0000256" key="7">
    <source>
        <dbReference type="ARBA" id="ARBA00023274"/>
    </source>
</evidence>
<evidence type="ECO:0000256" key="10">
    <source>
        <dbReference type="SAM" id="MobiDB-lite"/>
    </source>
</evidence>
<dbReference type="Pfam" id="PF23243">
    <property type="entry name" value="HEAT_HEATR1"/>
    <property type="match status" value="1"/>
</dbReference>
<comment type="caution">
    <text evidence="12">The sequence shown here is derived from an EMBL/GenBank/DDBJ whole genome shotgun (WGS) entry which is preliminary data.</text>
</comment>
<keyword evidence="6 9" id="KW-0539">Nucleus</keyword>
<evidence type="ECO:0000256" key="5">
    <source>
        <dbReference type="ARBA" id="ARBA00022552"/>
    </source>
</evidence>
<accession>A0ABQ8QR72</accession>
<comment type="similarity">
    <text evidence="2 9">Belongs to the HEATR1/UTP10 family.</text>
</comment>
<keyword evidence="13" id="KW-1185">Reference proteome</keyword>
<evidence type="ECO:0000256" key="9">
    <source>
        <dbReference type="RuleBase" id="RU367065"/>
    </source>
</evidence>
<dbReference type="InterPro" id="IPR016024">
    <property type="entry name" value="ARM-type_fold"/>
</dbReference>
<dbReference type="PANTHER" id="PTHR13457">
    <property type="entry name" value="BAP28"/>
    <property type="match status" value="1"/>
</dbReference>
<organism evidence="12 13">
    <name type="scientific">Lentinula boryana</name>
    <dbReference type="NCBI Taxonomy" id="40481"/>
    <lineage>
        <taxon>Eukaryota</taxon>
        <taxon>Fungi</taxon>
        <taxon>Dikarya</taxon>
        <taxon>Basidiomycota</taxon>
        <taxon>Agaricomycotina</taxon>
        <taxon>Agaricomycetes</taxon>
        <taxon>Agaricomycetidae</taxon>
        <taxon>Agaricales</taxon>
        <taxon>Marasmiineae</taxon>
        <taxon>Omphalotaceae</taxon>
        <taxon>Lentinula</taxon>
    </lineage>
</organism>
<dbReference type="InterPro" id="IPR021133">
    <property type="entry name" value="HEAT_type_2"/>
</dbReference>
<proteinExistence type="inferred from homology"/>
<evidence type="ECO:0000256" key="4">
    <source>
        <dbReference type="ARBA" id="ARBA00022517"/>
    </source>
</evidence>
<comment type="function">
    <text evidence="9">Involved in nucleolar processing of pre-18S ribosomal RNA.</text>
</comment>
<protein>
    <recommendedName>
        <fullName evidence="3 9">U3 small nucleolar RNA-associated protein 10</fullName>
    </recommendedName>
</protein>
<sequence>MPTALASQLASQASQNAQLILDRSRTRGKHTSVESYLFVNARDASEYDLDAIFALGHSGFEALTILNPRLGAYEENLFSYHARNVDRTLLTPEAVRELDIALEGCLQEMGAYLMEGAASKVLEWLVRRFRVNQFNVRALVALFLPYHETQHWGKMLTILHLDKEPTLKFLVPHQKQAKKPTSQADLVLPRQALVQAMLRDADVARLVVRLLGEALKGHKDGSFSSGRFFRTLVAFWAATMHDFILVHGSDNSKGMSEGTSALVFAAVIEPLSLIPKFKTKTSSKMGKSQSYDSVERDTILTSYILLAALSSQAPHSLTSAALKVIVSSMISAAAPGTGISAHHLVRTLVAVCATQNELVDSEITDDMLDKLLAVPDFHSEIVSALGSWGGAEKVLGPFSAILVRRLTSSDIEQASQAHHTLETVLVSVLPPPTIFIHRVTLLLLRSSCWAEPTAGVHSLLSFIHQRYPEVLKNIRDNDLEEVGDLEEADIKKIDEIVLSLSLGTICATSSKSSSKLRDGLLASSSADASARLSGVRTLLSLLQNADDDADLKSISEALLARVIDSNVRVLEALYDHVNGEKSLSDVVLSTKDNASKYVELVGGVLFPAALPLGVTASEAVKPPKRAILRAHLVFIIHKLASATPHWDTNWANDIFHRFIFPYILYSKPRGKTADAAWDILKEAKKTHAWIAECVEAMSSVGEEDELERLRGLNTALTGKIASNIESSQNKDQHYTELINKLADTNHHVRVLSLLLIRQLIKITDAPTRIASPFLDVLARQKNTIPQLLDVDGRLEDSLTTTLSAQVVNKPSSRTTESFLYVALLSDIAALQPSENKAKETVDWVQLESQPDPYASLMQQLYLYVNTTIIFGSTQAKLHILSILFANLGGEAGVFLTSVWLRFGCKADPETFEDEDITSTPSTLTLYHLAAFLQAHTSTVPSRKGAVDFQTLLPAVVIALSSSEQELRKAAVECLSMLKELIVDENGKGKRFDVAYAFDRVYGNDRNDADLQYLSPDDLAAYVCALSGTKEHFLADGDYIGAWHAEQLSSSDHNQERDSIKYRTHILCYLLSHVNALSILPEAQAELLRILTPCFVSAQQRYVGKIKDASRNKRKALPETTAALLLLPFLHGTMSIAQSSISDKSKRGSKGKKFRRISSGLTEAAKLAVKVVFGDPGILGLDDEFKGSRPWTLLCGLLTKAFEGNDTLAALRPVLSDCTTKIWSSKSLRKTQRVELASIVVDAAIASDSKVRTGDETVSVKSLLGRLLGTSIDEQAQVIIALLDIYCKALGEMIEGDGSSTFGPKPKKARVDPSQTESSNEEHTNPFHRFAILAEVLASLSVTSVASSITKPEQGSLPHSFELIPHLLETLSQIIRFHASGVSINNSASVEFACQNIMSIIDSVATSVRDPPNLTPTPIRLDVLVEIIRVSANPQTLHQALLLIAALARLAPESVLRNVMPVFTFMGVGAAAMAGGGSKTGIEIGGGTSMLSRDDGYGWGIIQKTVDSIVPVMVSSLKRSHPSGGLDLYIGARDFLRVFTDAANHIPRHRRTNFFSHLVTVLGPKDFLAPVCLLLIEKSANKIVRSQQYLLGTKNKVKGKERDTDAQSALALPTALVHHFEPWLQILVLAEMLRESERLLDRAISPDNAEKTLLDDSSFEEHSVSPVVVFRRRAQAIITFVGFAAKTFPTSKSQNAVDMDVVQSEGSDLGDVVSILITLSAKHGPGGSTEVKVEDIAKSARLSLTRILSVISAANFIDTVLLVLSNNDDLIQEGALSLLSTRLPRVAASVRQNAVSSIVKICGLAHHILKQQPNQSTTTSAFNAIRAIGMTLCSGEESAISALVPLLVGAVNVKSSSQVVSTAVRALAALPAKLGPRLIPHFRDIVAHAVTVLREGLEGLTNDIVQLLHNLLTAIPTFWSATELTNVIKLYLDFCLPSAKPPLELSKFMTAVAKKVPAKVLLPTMCDTWRSLQVVPNMDALVGYFDLLKRSLRSATRPVVQEHLRVVFNVFLEVFGVVKGSAAELSMASAQAISAFVELVVKLNEPTFRPLFRRLYDWAFAGESDVSTKIMFCRVYIGLLDYFKGLMNPYMATLLTPLTEILRSYTSAGIDNQDLLPSVLEILAKSLACDDGSFWRDDKIKQLSSMLIAQIAVCVNLNRIEAKMLLQDCLVAGAETATDDSVLKSMNLDILMHTRSEDAKTRLFALTCAETLWRAHGSKFLGFVAETATFVAECCEDENDLVTRESFRLKDAVEGVAGSISGL</sequence>
<evidence type="ECO:0000256" key="6">
    <source>
        <dbReference type="ARBA" id="ARBA00023242"/>
    </source>
</evidence>
<keyword evidence="5 9" id="KW-0698">rRNA processing</keyword>
<dbReference type="Pfam" id="PF08146">
    <property type="entry name" value="BP28CT"/>
    <property type="match status" value="1"/>
</dbReference>
<evidence type="ECO:0000256" key="1">
    <source>
        <dbReference type="ARBA" id="ARBA00004604"/>
    </source>
</evidence>
<dbReference type="EMBL" id="MU790512">
    <property type="protein sequence ID" value="KAJ4001179.1"/>
    <property type="molecule type" value="Genomic_DNA"/>
</dbReference>
<dbReference type="InterPro" id="IPR011989">
    <property type="entry name" value="ARM-like"/>
</dbReference>
<comment type="subcellular location">
    <subcellularLocation>
        <location evidence="1 9">Nucleus</location>
        <location evidence="1 9">Nucleolus</location>
    </subcellularLocation>
</comment>
<feature type="region of interest" description="Disordered" evidence="10">
    <location>
        <begin position="1297"/>
        <end position="1322"/>
    </location>
</feature>
<keyword evidence="4 9" id="KW-0690">Ribosome biogenesis</keyword>
<dbReference type="SMART" id="SM01036">
    <property type="entry name" value="BP28CT"/>
    <property type="match status" value="1"/>
</dbReference>
<dbReference type="Gene3D" id="1.25.10.10">
    <property type="entry name" value="Leucine-rich Repeat Variant"/>
    <property type="match status" value="1"/>
</dbReference>
<reference evidence="12" key="1">
    <citation type="submission" date="2022-08" db="EMBL/GenBank/DDBJ databases">
        <authorList>
            <consortium name="DOE Joint Genome Institute"/>
            <person name="Min B."/>
            <person name="Riley R."/>
            <person name="Sierra-Patev S."/>
            <person name="Naranjo-Ortiz M."/>
            <person name="Looney B."/>
            <person name="Konkel Z."/>
            <person name="Slot J.C."/>
            <person name="Sakamoto Y."/>
            <person name="Steenwyk J.L."/>
            <person name="Rokas A."/>
            <person name="Carro J."/>
            <person name="Camarero S."/>
            <person name="Ferreira P."/>
            <person name="Molpeceres G."/>
            <person name="Ruiz-Duenas F.J."/>
            <person name="Serrano A."/>
            <person name="Henrissat B."/>
            <person name="Drula E."/>
            <person name="Hughes K.W."/>
            <person name="Mata J.L."/>
            <person name="Ishikawa N.K."/>
            <person name="Vargas-Isla R."/>
            <person name="Ushijima S."/>
            <person name="Smith C.A."/>
            <person name="Ahrendt S."/>
            <person name="Andreopoulos W."/>
            <person name="He G."/>
            <person name="Labutti K."/>
            <person name="Lipzen A."/>
            <person name="Ng V."/>
            <person name="Sandor L."/>
            <person name="Barry K."/>
            <person name="Martinez A.T."/>
            <person name="Xiao Y."/>
            <person name="Gibbons J.G."/>
            <person name="Terashima K."/>
            <person name="Hibbett D.S."/>
            <person name="Grigoriev I.V."/>
        </authorList>
    </citation>
    <scope>NUCLEOTIDE SEQUENCE</scope>
    <source>
        <strain evidence="12">TFB10827</strain>
    </source>
</reference>
<evidence type="ECO:0000259" key="11">
    <source>
        <dbReference type="SMART" id="SM01036"/>
    </source>
</evidence>
<feature type="domain" description="BP28 C-terminal" evidence="11">
    <location>
        <begin position="1996"/>
        <end position="2133"/>
    </location>
</feature>
<dbReference type="PROSITE" id="PS50077">
    <property type="entry name" value="HEAT_REPEAT"/>
    <property type="match status" value="1"/>
</dbReference>
<evidence type="ECO:0000256" key="8">
    <source>
        <dbReference type="PROSITE-ProRule" id="PRU00103"/>
    </source>
</evidence>
<keyword evidence="7 9" id="KW-0687">Ribonucleoprotein</keyword>
<comment type="subunit">
    <text evidence="9">Component of the ribosomal small subunit (SSU) processome.</text>
</comment>
<feature type="repeat" description="HEAT" evidence="8">
    <location>
        <begin position="951"/>
        <end position="989"/>
    </location>
</feature>
<evidence type="ECO:0000256" key="3">
    <source>
        <dbReference type="ARBA" id="ARBA00015399"/>
    </source>
</evidence>
<evidence type="ECO:0000256" key="2">
    <source>
        <dbReference type="ARBA" id="ARBA00010559"/>
    </source>
</evidence>
<dbReference type="InterPro" id="IPR012954">
    <property type="entry name" value="BP28_C_dom"/>
</dbReference>
<gene>
    <name evidence="12" type="ORF">F5050DRAFT_1725895</name>
</gene>
<dbReference type="InterPro" id="IPR040191">
    <property type="entry name" value="UTP10"/>
</dbReference>
<dbReference type="PANTHER" id="PTHR13457:SF1">
    <property type="entry name" value="HEAT REPEAT-CONTAINING PROTEIN 1"/>
    <property type="match status" value="1"/>
</dbReference>
<name>A0ABQ8QR72_9AGAR</name>
<evidence type="ECO:0000313" key="12">
    <source>
        <dbReference type="EMBL" id="KAJ4001179.1"/>
    </source>
</evidence>
<dbReference type="SUPFAM" id="SSF48371">
    <property type="entry name" value="ARM repeat"/>
    <property type="match status" value="1"/>
</dbReference>